<accession>A0A6N3EDC1</accession>
<gene>
    <name evidence="2" type="ORF">CHLFYP18_00771</name>
</gene>
<evidence type="ECO:0000256" key="1">
    <source>
        <dbReference type="SAM" id="Phobius"/>
    </source>
</evidence>
<keyword evidence="1" id="KW-1133">Transmembrane helix</keyword>
<dbReference type="AlphaFoldDB" id="A0A6N3EDC1"/>
<feature type="transmembrane region" description="Helical" evidence="1">
    <location>
        <begin position="9"/>
        <end position="28"/>
    </location>
</feature>
<keyword evidence="1" id="KW-0812">Transmembrane</keyword>
<dbReference type="RefSeq" id="WP_156832983.1">
    <property type="nucleotide sequence ID" value="NZ_CACRUH010000047.1"/>
</dbReference>
<name>A0A6N3EDC1_9FIRM</name>
<reference evidence="2" key="1">
    <citation type="submission" date="2019-11" db="EMBL/GenBank/DDBJ databases">
        <authorList>
            <person name="Feng L."/>
        </authorList>
    </citation>
    <scope>NUCLEOTIDE SEQUENCE</scope>
    <source>
        <strain evidence="2">ChathewayiLFYP18</strain>
    </source>
</reference>
<proteinExistence type="predicted"/>
<feature type="transmembrane region" description="Helical" evidence="1">
    <location>
        <begin position="34"/>
        <end position="55"/>
    </location>
</feature>
<dbReference type="EMBL" id="CACRUH010000047">
    <property type="protein sequence ID" value="VYU37934.1"/>
    <property type="molecule type" value="Genomic_DNA"/>
</dbReference>
<organism evidence="2">
    <name type="scientific">Hungatella hathewayi</name>
    <dbReference type="NCBI Taxonomy" id="154046"/>
    <lineage>
        <taxon>Bacteria</taxon>
        <taxon>Bacillati</taxon>
        <taxon>Bacillota</taxon>
        <taxon>Clostridia</taxon>
        <taxon>Lachnospirales</taxon>
        <taxon>Lachnospiraceae</taxon>
        <taxon>Hungatella</taxon>
    </lineage>
</organism>
<evidence type="ECO:0000313" key="2">
    <source>
        <dbReference type="EMBL" id="VYU37934.1"/>
    </source>
</evidence>
<keyword evidence="1" id="KW-0472">Membrane</keyword>
<protein>
    <submittedName>
        <fullName evidence="2">Uncharacterized protein</fullName>
    </submittedName>
</protein>
<sequence length="83" mass="9714">MKKTTALKFTYFFTLFTLLFSMTAYAYIDPATTTYLIQIVAGVFIAAGATIGIFWKKIKRYFRTKKMEHLEKKLTKEAEKKKK</sequence>